<dbReference type="PANTHER" id="PTHR37817">
    <property type="entry name" value="N-ACETYLTRANSFERASE EIS"/>
    <property type="match status" value="1"/>
</dbReference>
<keyword evidence="2 4" id="KW-0808">Transferase</keyword>
<dbReference type="InterPro" id="IPR051554">
    <property type="entry name" value="Acetyltransferase_Eis"/>
</dbReference>
<keyword evidence="7" id="KW-1185">Reference proteome</keyword>
<name>A0ABP9HGL3_9ACTN</name>
<comment type="caution">
    <text evidence="6">The sequence shown here is derived from an EMBL/GenBank/DDBJ whole genome shotgun (WGS) entry which is preliminary data.</text>
</comment>
<dbReference type="InterPro" id="IPR000182">
    <property type="entry name" value="GNAT_dom"/>
</dbReference>
<feature type="active site" description="Proton acceptor; via carboxylate" evidence="4">
    <location>
        <position position="425"/>
    </location>
</feature>
<proteinExistence type="inferred from homology"/>
<gene>
    <name evidence="6" type="ORF">GCM10023205_40160</name>
</gene>
<organism evidence="6 7">
    <name type="scientific">Yinghuangia aomiensis</name>
    <dbReference type="NCBI Taxonomy" id="676205"/>
    <lineage>
        <taxon>Bacteria</taxon>
        <taxon>Bacillati</taxon>
        <taxon>Actinomycetota</taxon>
        <taxon>Actinomycetes</taxon>
        <taxon>Kitasatosporales</taxon>
        <taxon>Streptomycetaceae</taxon>
        <taxon>Yinghuangia</taxon>
    </lineage>
</organism>
<sequence length="425" mass="45876">MVTSDARPAARPVPRPAFTIRPVADGEWEAWEEIDALAFGEEEPAEHREFGRAIREPERCIGVFDGDRLVGSTASFGFSMTVPGGAAVPVAGVTAVGMLPTHRRRGGLRAMMRYQLDDLYENGGEAIAALTASEPAIYGRFGYGLATWAMSLRSPRVGDASGLPLPDPAVRLRLADPFEALPDCLEVFRELAPTRPGFIARTGAWERRKVLDAPDKRNGASPLRCVVAERDGRVRGYAYYATAPSWTDADNANGTTRVRECLATDPAARAALWRYLFDLDLMRTVAVSSLPVDDPLLHLLADPRAAEPSLSDDLFVRLVDVGRALASRTYATPVDLVLEVADEFCPWNAGRWRLSGDASGARCERTSDAADAAVDVRELGSLFLGGVSASSLAAAGRIDEVRTGAVERLGRAFRGDVAPWLSMGF</sequence>
<dbReference type="PROSITE" id="PS51186">
    <property type="entry name" value="GNAT"/>
    <property type="match status" value="1"/>
</dbReference>
<evidence type="ECO:0000256" key="4">
    <source>
        <dbReference type="HAMAP-Rule" id="MF_01812"/>
    </source>
</evidence>
<dbReference type="InterPro" id="IPR041380">
    <property type="entry name" value="Acetyltransf_17"/>
</dbReference>
<evidence type="ECO:0000259" key="5">
    <source>
        <dbReference type="PROSITE" id="PS51186"/>
    </source>
</evidence>
<dbReference type="InterPro" id="IPR022902">
    <property type="entry name" value="NAcTrfase_Eis"/>
</dbReference>
<dbReference type="PANTHER" id="PTHR37817:SF1">
    <property type="entry name" value="N-ACETYLTRANSFERASE EIS"/>
    <property type="match status" value="1"/>
</dbReference>
<evidence type="ECO:0000256" key="3">
    <source>
        <dbReference type="ARBA" id="ARBA00023315"/>
    </source>
</evidence>
<evidence type="ECO:0000313" key="7">
    <source>
        <dbReference type="Proteomes" id="UP001500466"/>
    </source>
</evidence>
<dbReference type="Gene3D" id="3.30.1050.10">
    <property type="entry name" value="SCP2 sterol-binding domain"/>
    <property type="match status" value="1"/>
</dbReference>
<dbReference type="Pfam" id="PF17668">
    <property type="entry name" value="Acetyltransf_17"/>
    <property type="match status" value="1"/>
</dbReference>
<keyword evidence="3 4" id="KW-0012">Acyltransferase</keyword>
<feature type="binding site" evidence="4">
    <location>
        <begin position="104"/>
        <end position="109"/>
    </location>
    <ligand>
        <name>acetyl-CoA</name>
        <dbReference type="ChEBI" id="CHEBI:57288"/>
    </ligand>
</feature>
<dbReference type="NCBIfam" id="NF002367">
    <property type="entry name" value="PRK01346.1-4"/>
    <property type="match status" value="1"/>
</dbReference>
<comment type="caution">
    <text evidence="4">Lacks conserved residue(s) required for the propagation of feature annotation.</text>
</comment>
<dbReference type="InterPro" id="IPR036527">
    <property type="entry name" value="SCP2_sterol-bd_dom_sf"/>
</dbReference>
<comment type="subunit">
    <text evidence="4">Homohexamer; trimer of dimers.</text>
</comment>
<dbReference type="SUPFAM" id="SSF55729">
    <property type="entry name" value="Acyl-CoA N-acyltransferases (Nat)"/>
    <property type="match status" value="1"/>
</dbReference>
<reference evidence="7" key="1">
    <citation type="journal article" date="2019" name="Int. J. Syst. Evol. Microbiol.">
        <title>The Global Catalogue of Microorganisms (GCM) 10K type strain sequencing project: providing services to taxonomists for standard genome sequencing and annotation.</title>
        <authorList>
            <consortium name="The Broad Institute Genomics Platform"/>
            <consortium name="The Broad Institute Genome Sequencing Center for Infectious Disease"/>
            <person name="Wu L."/>
            <person name="Ma J."/>
        </authorList>
    </citation>
    <scope>NUCLEOTIDE SEQUENCE [LARGE SCALE GENOMIC DNA]</scope>
    <source>
        <strain evidence="7">JCM 17986</strain>
    </source>
</reference>
<dbReference type="Gene3D" id="3.40.630.30">
    <property type="match status" value="2"/>
</dbReference>
<dbReference type="CDD" id="cd04301">
    <property type="entry name" value="NAT_SF"/>
    <property type="match status" value="1"/>
</dbReference>
<dbReference type="Pfam" id="PF13530">
    <property type="entry name" value="SCP2_2"/>
    <property type="match status" value="1"/>
</dbReference>
<evidence type="ECO:0000256" key="1">
    <source>
        <dbReference type="ARBA" id="ARBA00009213"/>
    </source>
</evidence>
<comment type="similarity">
    <text evidence="1 4">Belongs to the acetyltransferase Eis family.</text>
</comment>
<feature type="binding site" evidence="4">
    <location>
        <begin position="133"/>
        <end position="134"/>
    </location>
    <ligand>
        <name>acetyl-CoA</name>
        <dbReference type="ChEBI" id="CHEBI:57288"/>
    </ligand>
</feature>
<protein>
    <submittedName>
        <fullName evidence="6">GNAT family N-acetyltransferase</fullName>
    </submittedName>
</protein>
<evidence type="ECO:0000313" key="6">
    <source>
        <dbReference type="EMBL" id="GAA4970514.1"/>
    </source>
</evidence>
<dbReference type="InterPro" id="IPR025559">
    <property type="entry name" value="Eis_dom"/>
</dbReference>
<feature type="active site" description="Proton donor" evidence="4">
    <location>
        <position position="138"/>
    </location>
</feature>
<accession>A0ABP9HGL3</accession>
<dbReference type="InterPro" id="IPR016181">
    <property type="entry name" value="Acyl_CoA_acyltransferase"/>
</dbReference>
<evidence type="ECO:0000256" key="2">
    <source>
        <dbReference type="ARBA" id="ARBA00022679"/>
    </source>
</evidence>
<dbReference type="EMBL" id="BAABHS010000013">
    <property type="protein sequence ID" value="GAA4970514.1"/>
    <property type="molecule type" value="Genomic_DNA"/>
</dbReference>
<dbReference type="SUPFAM" id="SSF55718">
    <property type="entry name" value="SCP-like"/>
    <property type="match status" value="1"/>
</dbReference>
<feature type="domain" description="N-acetyltransferase" evidence="5">
    <location>
        <begin position="18"/>
        <end position="177"/>
    </location>
</feature>
<dbReference type="Pfam" id="PF13527">
    <property type="entry name" value="Acetyltransf_9"/>
    <property type="match status" value="1"/>
</dbReference>
<dbReference type="Proteomes" id="UP001500466">
    <property type="component" value="Unassembled WGS sequence"/>
</dbReference>
<dbReference type="HAMAP" id="MF_01812">
    <property type="entry name" value="Eis"/>
    <property type="match status" value="1"/>
</dbReference>